<dbReference type="EMBL" id="VAJM01000016">
    <property type="protein sequence ID" value="TLM88716.1"/>
    <property type="molecule type" value="Genomic_DNA"/>
</dbReference>
<comment type="caution">
    <text evidence="1">The sequence shown here is derived from an EMBL/GenBank/DDBJ whole genome shotgun (WGS) entry which is preliminary data.</text>
</comment>
<reference evidence="1 2" key="1">
    <citation type="submission" date="2019-05" db="EMBL/GenBank/DDBJ databases">
        <title>Hymenobacter edaphi sp. nov., isolated from abandoned arsenic-contaminated farmland soil.</title>
        <authorList>
            <person name="Nie L."/>
        </authorList>
    </citation>
    <scope>NUCLEOTIDE SEQUENCE [LARGE SCALE GENOMIC DNA]</scope>
    <source>
        <strain evidence="1 2">1-3-3-8</strain>
    </source>
</reference>
<gene>
    <name evidence="1" type="ORF">FDY95_23050</name>
</gene>
<dbReference type="AlphaFoldDB" id="A0A5R8WIL3"/>
<dbReference type="Proteomes" id="UP000305517">
    <property type="component" value="Unassembled WGS sequence"/>
</dbReference>
<accession>A0A5R8WIL3</accession>
<keyword evidence="2" id="KW-1185">Reference proteome</keyword>
<evidence type="ECO:0000313" key="1">
    <source>
        <dbReference type="EMBL" id="TLM88716.1"/>
    </source>
</evidence>
<evidence type="ECO:0000313" key="2">
    <source>
        <dbReference type="Proteomes" id="UP000305517"/>
    </source>
</evidence>
<evidence type="ECO:0008006" key="3">
    <source>
        <dbReference type="Google" id="ProtNLM"/>
    </source>
</evidence>
<protein>
    <recommendedName>
        <fullName evidence="3">XRE family transcriptional regulator</fullName>
    </recommendedName>
</protein>
<name>A0A5R8WIL3_9BACT</name>
<proteinExistence type="predicted"/>
<sequence length="96" mass="10534">MTNELPKDALDQATSLEELLTVSGLSHRQIGIKTKTPDMRTLKKRIDNPRLLPVGHLEKLAEMLKLDPAALFAFVLKLEDPDKGSDDSAAEPATGR</sequence>
<dbReference type="RefSeq" id="WP_138081553.1">
    <property type="nucleotide sequence ID" value="NZ_VAJM01000016.1"/>
</dbReference>
<organism evidence="1 2">
    <name type="scientific">Hymenobacter jeollabukensis</name>
    <dbReference type="NCBI Taxonomy" id="2025313"/>
    <lineage>
        <taxon>Bacteria</taxon>
        <taxon>Pseudomonadati</taxon>
        <taxon>Bacteroidota</taxon>
        <taxon>Cytophagia</taxon>
        <taxon>Cytophagales</taxon>
        <taxon>Hymenobacteraceae</taxon>
        <taxon>Hymenobacter</taxon>
    </lineage>
</organism>